<keyword evidence="4" id="KW-0456">Lyase</keyword>
<gene>
    <name evidence="4" type="ORF">MUG09_03480</name>
</gene>
<evidence type="ECO:0000256" key="1">
    <source>
        <dbReference type="ARBA" id="ARBA00004496"/>
    </source>
</evidence>
<dbReference type="InterPro" id="IPR023439">
    <property type="entry name" value="Mal_deCO2ase/Cit_lyase_ACP"/>
</dbReference>
<comment type="subcellular location">
    <subcellularLocation>
        <location evidence="1">Cytoplasm</location>
    </subcellularLocation>
</comment>
<dbReference type="Pfam" id="PF06857">
    <property type="entry name" value="ACP"/>
    <property type="match status" value="1"/>
</dbReference>
<evidence type="ECO:0000313" key="5">
    <source>
        <dbReference type="Proteomes" id="UP000829708"/>
    </source>
</evidence>
<evidence type="ECO:0000313" key="4">
    <source>
        <dbReference type="EMBL" id="UOM51838.1"/>
    </source>
</evidence>
<organism evidence="4 5">
    <name type="scientific">Sphaerochaeta associata</name>
    <dbReference type="NCBI Taxonomy" id="1129264"/>
    <lineage>
        <taxon>Bacteria</taxon>
        <taxon>Pseudomonadati</taxon>
        <taxon>Spirochaetota</taxon>
        <taxon>Spirochaetia</taxon>
        <taxon>Spirochaetales</taxon>
        <taxon>Sphaerochaetaceae</taxon>
        <taxon>Sphaerochaeta</taxon>
    </lineage>
</organism>
<keyword evidence="3" id="KW-0597">Phosphoprotein</keyword>
<protein>
    <submittedName>
        <fullName evidence="4">Citrate lyase acyl carrier protein</fullName>
    </submittedName>
</protein>
<dbReference type="EMBL" id="CP094929">
    <property type="protein sequence ID" value="UOM51838.1"/>
    <property type="molecule type" value="Genomic_DNA"/>
</dbReference>
<evidence type="ECO:0000256" key="2">
    <source>
        <dbReference type="ARBA" id="ARBA00022490"/>
    </source>
</evidence>
<dbReference type="RefSeq" id="WP_244773603.1">
    <property type="nucleotide sequence ID" value="NZ_CP094929.1"/>
</dbReference>
<dbReference type="Proteomes" id="UP000829708">
    <property type="component" value="Chromosome"/>
</dbReference>
<accession>A0ABY4DEA5</accession>
<reference evidence="5" key="1">
    <citation type="journal article" date="2024" name="J Bioinform Genom">
        <title>Complete genome sequence of the type strain bacterium Sphaerochaeta associata GLS2t (VKM B-2742)t.</title>
        <authorList>
            <person name="Troshina O.Y."/>
            <person name="Tepeeva A.N."/>
            <person name="Arzamasceva V.O."/>
            <person name="Whitman W.B."/>
            <person name="Varghese N."/>
            <person name="Shapiro N."/>
            <person name="Woyke T."/>
            <person name="Kripides N.C."/>
            <person name="Vasilenko O.V."/>
        </authorList>
    </citation>
    <scope>NUCLEOTIDE SEQUENCE [LARGE SCALE GENOMIC DNA]</scope>
    <source>
        <strain evidence="5">GLS2T</strain>
    </source>
</reference>
<evidence type="ECO:0000256" key="3">
    <source>
        <dbReference type="ARBA" id="ARBA00022553"/>
    </source>
</evidence>
<keyword evidence="2" id="KW-0963">Cytoplasm</keyword>
<keyword evidence="5" id="KW-1185">Reference proteome</keyword>
<dbReference type="GO" id="GO:0016829">
    <property type="term" value="F:lyase activity"/>
    <property type="evidence" value="ECO:0007669"/>
    <property type="project" value="UniProtKB-KW"/>
</dbReference>
<name>A0ABY4DEA5_9SPIR</name>
<proteinExistence type="predicted"/>
<sequence length="86" mass="9356">MSGVSAGKAQKGDVLVTISEPESDLRLTVTSTVQGLYGRRIEAVCKELLDDLHIVKGHFEVVDQQAFDCVIRARLRCAIARMGGLL</sequence>